<evidence type="ECO:0000313" key="2">
    <source>
        <dbReference type="EMBL" id="SHG82204.1"/>
    </source>
</evidence>
<keyword evidence="3" id="KW-1185">Reference proteome</keyword>
<proteinExistence type="predicted"/>
<reference evidence="2 3" key="1">
    <citation type="submission" date="2016-11" db="EMBL/GenBank/DDBJ databases">
        <authorList>
            <person name="Jaros S."/>
            <person name="Januszkiewicz K."/>
            <person name="Wedrychowicz H."/>
        </authorList>
    </citation>
    <scope>NUCLEOTIDE SEQUENCE [LARGE SCALE GENOMIC DNA]</scope>
    <source>
        <strain evidence="2 3">DSM 24574</strain>
    </source>
</reference>
<feature type="transmembrane region" description="Helical" evidence="1">
    <location>
        <begin position="60"/>
        <end position="77"/>
    </location>
</feature>
<keyword evidence="1" id="KW-0472">Membrane</keyword>
<dbReference type="EMBL" id="FQWQ01000001">
    <property type="protein sequence ID" value="SHG82204.1"/>
    <property type="molecule type" value="Genomic_DNA"/>
</dbReference>
<gene>
    <name evidence="2" type="ORF">SAMN04488109_2005</name>
</gene>
<keyword evidence="1" id="KW-0812">Transmembrane</keyword>
<evidence type="ECO:0000256" key="1">
    <source>
        <dbReference type="SAM" id="Phobius"/>
    </source>
</evidence>
<sequence>MIMTILSLLLAYANGSCLNERHNGNAMSFFLSLKNRSVHPIILPLGCCARYMPTIRKSRIVLMLVPLMILAVATAQAQTQRVAFSPVSQSIAGALYWTSSPVKVAYVPSSDMRNRGVRMVAFGGALQVAGVILVEVGRNESRNYNQQNPGVRHPNNNSGDLKMFAGVALVAAGTGVAIPGMVIWIRGAQKMKRAMELEQSVRLNISPMPSLIYRF</sequence>
<feature type="transmembrane region" description="Helical" evidence="1">
    <location>
        <begin position="163"/>
        <end position="185"/>
    </location>
</feature>
<keyword evidence="1" id="KW-1133">Transmembrane helix</keyword>
<dbReference type="AlphaFoldDB" id="A0A1M5MXZ7"/>
<accession>A0A1M5MXZ7</accession>
<organism evidence="2 3">
    <name type="scientific">Chryseolinea serpens</name>
    <dbReference type="NCBI Taxonomy" id="947013"/>
    <lineage>
        <taxon>Bacteria</taxon>
        <taxon>Pseudomonadati</taxon>
        <taxon>Bacteroidota</taxon>
        <taxon>Cytophagia</taxon>
        <taxon>Cytophagales</taxon>
        <taxon>Fulvivirgaceae</taxon>
        <taxon>Chryseolinea</taxon>
    </lineage>
</organism>
<dbReference type="Proteomes" id="UP000184212">
    <property type="component" value="Unassembled WGS sequence"/>
</dbReference>
<protein>
    <submittedName>
        <fullName evidence="2">Uncharacterized protein</fullName>
    </submittedName>
</protein>
<evidence type="ECO:0000313" key="3">
    <source>
        <dbReference type="Proteomes" id="UP000184212"/>
    </source>
</evidence>
<name>A0A1M5MXZ7_9BACT</name>